<sequence>ERVTQGTAEPTKSDRKEVGTVEGSTQDSIDGSGTEPRQPIQNKQPTQERSEEATQKLPAVSSSREPELPKEKQAQAAATAEAAARTAAQSIVTTAPTI</sequence>
<evidence type="ECO:0000256" key="1">
    <source>
        <dbReference type="SAM" id="MobiDB-lite"/>
    </source>
</evidence>
<reference evidence="3" key="1">
    <citation type="submission" date="2022-10" db="EMBL/GenBank/DDBJ databases">
        <title>Genome assembly of Pristionchus species.</title>
        <authorList>
            <person name="Yoshida K."/>
            <person name="Sommer R.J."/>
        </authorList>
    </citation>
    <scope>NUCLEOTIDE SEQUENCE [LARGE SCALE GENOMIC DNA]</scope>
    <source>
        <strain evidence="3">RS5460</strain>
    </source>
</reference>
<feature type="non-terminal residue" evidence="2">
    <location>
        <position position="98"/>
    </location>
</feature>
<dbReference type="AlphaFoldDB" id="A0AAN5D8I9"/>
<dbReference type="EMBL" id="BTRK01000006">
    <property type="protein sequence ID" value="GMR57992.1"/>
    <property type="molecule type" value="Genomic_DNA"/>
</dbReference>
<accession>A0AAN5D8I9</accession>
<feature type="non-terminal residue" evidence="2">
    <location>
        <position position="1"/>
    </location>
</feature>
<organism evidence="2 3">
    <name type="scientific">Pristionchus mayeri</name>
    <dbReference type="NCBI Taxonomy" id="1317129"/>
    <lineage>
        <taxon>Eukaryota</taxon>
        <taxon>Metazoa</taxon>
        <taxon>Ecdysozoa</taxon>
        <taxon>Nematoda</taxon>
        <taxon>Chromadorea</taxon>
        <taxon>Rhabditida</taxon>
        <taxon>Rhabditina</taxon>
        <taxon>Diplogasteromorpha</taxon>
        <taxon>Diplogasteroidea</taxon>
        <taxon>Neodiplogasteridae</taxon>
        <taxon>Pristionchus</taxon>
    </lineage>
</organism>
<comment type="caution">
    <text evidence="2">The sequence shown here is derived from an EMBL/GenBank/DDBJ whole genome shotgun (WGS) entry which is preliminary data.</text>
</comment>
<keyword evidence="3" id="KW-1185">Reference proteome</keyword>
<proteinExistence type="predicted"/>
<feature type="compositionally biased region" description="Basic and acidic residues" evidence="1">
    <location>
        <begin position="64"/>
        <end position="73"/>
    </location>
</feature>
<feature type="compositionally biased region" description="Polar residues" evidence="1">
    <location>
        <begin position="22"/>
        <end position="31"/>
    </location>
</feature>
<feature type="region of interest" description="Disordered" evidence="1">
    <location>
        <begin position="1"/>
        <end position="98"/>
    </location>
</feature>
<name>A0AAN5D8I9_9BILA</name>
<feature type="compositionally biased region" description="Polar residues" evidence="1">
    <location>
        <begin position="89"/>
        <end position="98"/>
    </location>
</feature>
<gene>
    <name evidence="2" type="ORF">PMAYCL1PPCAC_28187</name>
</gene>
<feature type="compositionally biased region" description="Low complexity" evidence="1">
    <location>
        <begin position="74"/>
        <end position="88"/>
    </location>
</feature>
<feature type="compositionally biased region" description="Polar residues" evidence="1">
    <location>
        <begin position="1"/>
        <end position="10"/>
    </location>
</feature>
<evidence type="ECO:0000313" key="3">
    <source>
        <dbReference type="Proteomes" id="UP001328107"/>
    </source>
</evidence>
<evidence type="ECO:0000313" key="2">
    <source>
        <dbReference type="EMBL" id="GMR57992.1"/>
    </source>
</evidence>
<protein>
    <submittedName>
        <fullName evidence="2">Uncharacterized protein</fullName>
    </submittedName>
</protein>
<dbReference type="Proteomes" id="UP001328107">
    <property type="component" value="Unassembled WGS sequence"/>
</dbReference>